<dbReference type="AlphaFoldDB" id="A0A550JH87"/>
<organism evidence="1 2">
    <name type="scientific">Trichloromonas acetexigens</name>
    <dbReference type="NCBI Taxonomy" id="38815"/>
    <lineage>
        <taxon>Bacteria</taxon>
        <taxon>Pseudomonadati</taxon>
        <taxon>Thermodesulfobacteriota</taxon>
        <taxon>Desulfuromonadia</taxon>
        <taxon>Desulfuromonadales</taxon>
        <taxon>Trichloromonadaceae</taxon>
        <taxon>Trichloromonas</taxon>
    </lineage>
</organism>
<dbReference type="Proteomes" id="UP000317155">
    <property type="component" value="Unassembled WGS sequence"/>
</dbReference>
<keyword evidence="2" id="KW-1185">Reference proteome</keyword>
<proteinExistence type="predicted"/>
<reference evidence="1 2" key="1">
    <citation type="submission" date="2019-07" db="EMBL/GenBank/DDBJ databases">
        <title>Insights of Desulfuromonas acetexigens electromicrobiology.</title>
        <authorList>
            <person name="Katuri K."/>
            <person name="Sapireddy V."/>
            <person name="Shaw D.R."/>
            <person name="Saikaly P."/>
        </authorList>
    </citation>
    <scope>NUCLEOTIDE SEQUENCE [LARGE SCALE GENOMIC DNA]</scope>
    <source>
        <strain evidence="1 2">2873</strain>
    </source>
</reference>
<sequence>MEIHRVPIQKLRRHEGYKSYGATMAKTDYLLRDPGLIQPEAIEVVLETLPIVAIRQGRSWEYISGHRTFIVAGSVLGVEAQVPIRVIRNPGAQRIRLYIAADIMASSIITGISRKSDLGELLTELRRRDNVTHEKLFVASTQKTFASALSATKETVFRSRKARR</sequence>
<gene>
    <name evidence="1" type="ORF">FL622_05080</name>
</gene>
<evidence type="ECO:0000313" key="2">
    <source>
        <dbReference type="Proteomes" id="UP000317155"/>
    </source>
</evidence>
<name>A0A550JH87_9BACT</name>
<accession>A0A550JH87</accession>
<evidence type="ECO:0000313" key="1">
    <source>
        <dbReference type="EMBL" id="TRO82566.1"/>
    </source>
</evidence>
<dbReference type="RefSeq" id="WP_092056679.1">
    <property type="nucleotide sequence ID" value="NZ_FOJJ01000023.1"/>
</dbReference>
<comment type="caution">
    <text evidence="1">The sequence shown here is derived from an EMBL/GenBank/DDBJ whole genome shotgun (WGS) entry which is preliminary data.</text>
</comment>
<dbReference type="EMBL" id="VJVV01000003">
    <property type="protein sequence ID" value="TRO82566.1"/>
    <property type="molecule type" value="Genomic_DNA"/>
</dbReference>
<protein>
    <submittedName>
        <fullName evidence="1">Uncharacterized protein</fullName>
    </submittedName>
</protein>